<dbReference type="OrthoDB" id="201504at2759"/>
<feature type="transmembrane region" description="Helical" evidence="1">
    <location>
        <begin position="185"/>
        <end position="204"/>
    </location>
</feature>
<dbReference type="KEGG" id="cann:107838757"/>
<name>A0A1U8DQY0_CAPAN</name>
<gene>
    <name evidence="2" type="ORF">T459_21226</name>
</gene>
<evidence type="ECO:0000256" key="1">
    <source>
        <dbReference type="SAM" id="Phobius"/>
    </source>
</evidence>
<feature type="transmembrane region" description="Helical" evidence="1">
    <location>
        <begin position="73"/>
        <end position="93"/>
    </location>
</feature>
<comment type="caution">
    <text evidence="2">The sequence shown here is derived from an EMBL/GenBank/DDBJ whole genome shotgun (WGS) entry which is preliminary data.</text>
</comment>
<evidence type="ECO:0000313" key="2">
    <source>
        <dbReference type="EMBL" id="PHT73949.1"/>
    </source>
</evidence>
<keyword evidence="1" id="KW-1133">Transmembrane helix</keyword>
<reference evidence="2 3" key="1">
    <citation type="journal article" date="2014" name="Nat. Genet.">
        <title>Genome sequence of the hot pepper provides insights into the evolution of pungency in Capsicum species.</title>
        <authorList>
            <person name="Kim S."/>
            <person name="Park M."/>
            <person name="Yeom S.I."/>
            <person name="Kim Y.M."/>
            <person name="Lee J.M."/>
            <person name="Lee H.A."/>
            <person name="Seo E."/>
            <person name="Choi J."/>
            <person name="Cheong K."/>
            <person name="Kim K.T."/>
            <person name="Jung K."/>
            <person name="Lee G.W."/>
            <person name="Oh S.K."/>
            <person name="Bae C."/>
            <person name="Kim S.B."/>
            <person name="Lee H.Y."/>
            <person name="Kim S.Y."/>
            <person name="Kim M.S."/>
            <person name="Kang B.C."/>
            <person name="Jo Y.D."/>
            <person name="Yang H.B."/>
            <person name="Jeong H.J."/>
            <person name="Kang W.H."/>
            <person name="Kwon J.K."/>
            <person name="Shin C."/>
            <person name="Lim J.Y."/>
            <person name="Park J.H."/>
            <person name="Huh J.H."/>
            <person name="Kim J.S."/>
            <person name="Kim B.D."/>
            <person name="Cohen O."/>
            <person name="Paran I."/>
            <person name="Suh M.C."/>
            <person name="Lee S.B."/>
            <person name="Kim Y.K."/>
            <person name="Shin Y."/>
            <person name="Noh S.J."/>
            <person name="Park J."/>
            <person name="Seo Y.S."/>
            <person name="Kwon S.Y."/>
            <person name="Kim H.A."/>
            <person name="Park J.M."/>
            <person name="Kim H.J."/>
            <person name="Choi S.B."/>
            <person name="Bosland P.W."/>
            <person name="Reeves G."/>
            <person name="Jo S.H."/>
            <person name="Lee B.W."/>
            <person name="Cho H.T."/>
            <person name="Choi H.S."/>
            <person name="Lee M.S."/>
            <person name="Yu Y."/>
            <person name="Do Choi Y."/>
            <person name="Park B.S."/>
            <person name="van Deynze A."/>
            <person name="Ashrafi H."/>
            <person name="Hill T."/>
            <person name="Kim W.T."/>
            <person name="Pai H.S."/>
            <person name="Ahn H.K."/>
            <person name="Yeam I."/>
            <person name="Giovannoni J.J."/>
            <person name="Rose J.K."/>
            <person name="Sorensen I."/>
            <person name="Lee S.J."/>
            <person name="Kim R.W."/>
            <person name="Choi I.Y."/>
            <person name="Choi B.S."/>
            <person name="Lim J.S."/>
            <person name="Lee Y.H."/>
            <person name="Choi D."/>
        </authorList>
    </citation>
    <scope>NUCLEOTIDE SEQUENCE [LARGE SCALE GENOMIC DNA]</scope>
    <source>
        <strain evidence="3">cv. CM334</strain>
    </source>
</reference>
<reference evidence="2 3" key="2">
    <citation type="journal article" date="2017" name="Genome Biol.">
        <title>New reference genome sequences of hot pepper reveal the massive evolution of plant disease-resistance genes by retroduplication.</title>
        <authorList>
            <person name="Kim S."/>
            <person name="Park J."/>
            <person name="Yeom S.I."/>
            <person name="Kim Y.M."/>
            <person name="Seo E."/>
            <person name="Kim K.T."/>
            <person name="Kim M.S."/>
            <person name="Lee J.M."/>
            <person name="Cheong K."/>
            <person name="Shin H.S."/>
            <person name="Kim S.B."/>
            <person name="Han K."/>
            <person name="Lee J."/>
            <person name="Park M."/>
            <person name="Lee H.A."/>
            <person name="Lee H.Y."/>
            <person name="Lee Y."/>
            <person name="Oh S."/>
            <person name="Lee J.H."/>
            <person name="Choi E."/>
            <person name="Choi E."/>
            <person name="Lee S.E."/>
            <person name="Jeon J."/>
            <person name="Kim H."/>
            <person name="Choi G."/>
            <person name="Song H."/>
            <person name="Lee J."/>
            <person name="Lee S.C."/>
            <person name="Kwon J.K."/>
            <person name="Lee H.Y."/>
            <person name="Koo N."/>
            <person name="Hong Y."/>
            <person name="Kim R.W."/>
            <person name="Kang W.H."/>
            <person name="Huh J.H."/>
            <person name="Kang B.C."/>
            <person name="Yang T.J."/>
            <person name="Lee Y.H."/>
            <person name="Bennetzen J.L."/>
            <person name="Choi D."/>
        </authorList>
    </citation>
    <scope>NUCLEOTIDE SEQUENCE [LARGE SCALE GENOMIC DNA]</scope>
    <source>
        <strain evidence="3">cv. CM334</strain>
    </source>
</reference>
<protein>
    <submittedName>
        <fullName evidence="2">Uncharacterized protein</fullName>
    </submittedName>
</protein>
<keyword evidence="1" id="KW-0812">Transmembrane</keyword>
<feature type="transmembrane region" description="Helical" evidence="1">
    <location>
        <begin position="49"/>
        <end position="67"/>
    </location>
</feature>
<proteinExistence type="predicted"/>
<dbReference type="AlphaFoldDB" id="A0A1U8DQY0"/>
<dbReference type="PANTHER" id="PTHR32251">
    <property type="entry name" value="3-OXO-5-ALPHA-STEROID 4-DEHYDROGENASE"/>
    <property type="match status" value="1"/>
</dbReference>
<feature type="transmembrane region" description="Helical" evidence="1">
    <location>
        <begin position="150"/>
        <end position="173"/>
    </location>
</feature>
<feature type="transmembrane region" description="Helical" evidence="1">
    <location>
        <begin position="105"/>
        <end position="124"/>
    </location>
</feature>
<dbReference type="Pfam" id="PF06966">
    <property type="entry name" value="DUF1295"/>
    <property type="match status" value="1"/>
</dbReference>
<dbReference type="Gene3D" id="1.20.120.1630">
    <property type="match status" value="1"/>
</dbReference>
<dbReference type="PROSITE" id="PS50244">
    <property type="entry name" value="S5A_REDUCTASE"/>
    <property type="match status" value="1"/>
</dbReference>
<accession>A0A1U8DQY0</accession>
<dbReference type="PANTHER" id="PTHR32251:SF24">
    <property type="entry name" value="OXIDOREDUCTASE"/>
    <property type="match status" value="1"/>
</dbReference>
<dbReference type="EMBL" id="AYRZ02000008">
    <property type="protein sequence ID" value="PHT73949.1"/>
    <property type="molecule type" value="Genomic_DNA"/>
</dbReference>
<dbReference type="InterPro" id="IPR010721">
    <property type="entry name" value="UstE-like"/>
</dbReference>
<keyword evidence="1" id="KW-0472">Membrane</keyword>
<sequence length="322" mass="38253">MASTHSTFKNALIAILATFPSILFYISFLHHHNNEDHSLWNWCNQHPFLLANVMFFLNVNVLFWFIALLQSSLHWMIGLYWMVIPVMLLHFYANHPMAQYNQLRSWIVTILTWIWSIRMLHSYLRRENWQLGVKQDWRYIDMSHQYGKNWWWISFFAIYISQQVLQMGICLPLHVVHSVDKPLNLLDFIATVICIAGVTIAFYADTQLRIFISKNQKLKQLGQPLVPILDKGLWCYSRHPNYFGEQMWWWGLALFGWNLGHSYIFIGAVLNSMCLGYVTMLVEENMVRENYRANAYNLYQKNTSMWIPWLIKSTSNDKGKKN</sequence>
<keyword evidence="3" id="KW-1185">Reference proteome</keyword>
<dbReference type="Gramene" id="PHT73949">
    <property type="protein sequence ID" value="PHT73949"/>
    <property type="gene ID" value="T459_21226"/>
</dbReference>
<dbReference type="Proteomes" id="UP000222542">
    <property type="component" value="Unassembled WGS sequence"/>
</dbReference>
<organism evidence="2 3">
    <name type="scientific">Capsicum annuum</name>
    <name type="common">Capsicum pepper</name>
    <dbReference type="NCBI Taxonomy" id="4072"/>
    <lineage>
        <taxon>Eukaryota</taxon>
        <taxon>Viridiplantae</taxon>
        <taxon>Streptophyta</taxon>
        <taxon>Embryophyta</taxon>
        <taxon>Tracheophyta</taxon>
        <taxon>Spermatophyta</taxon>
        <taxon>Magnoliopsida</taxon>
        <taxon>eudicotyledons</taxon>
        <taxon>Gunneridae</taxon>
        <taxon>Pentapetalae</taxon>
        <taxon>asterids</taxon>
        <taxon>lamiids</taxon>
        <taxon>Solanales</taxon>
        <taxon>Solanaceae</taxon>
        <taxon>Solanoideae</taxon>
        <taxon>Capsiceae</taxon>
        <taxon>Capsicum</taxon>
    </lineage>
</organism>
<feature type="transmembrane region" description="Helical" evidence="1">
    <location>
        <begin position="12"/>
        <end position="29"/>
    </location>
</feature>
<dbReference type="OMA" id="HWMIGLY"/>
<dbReference type="STRING" id="4072.A0A1U8DQY0"/>
<evidence type="ECO:0000313" key="3">
    <source>
        <dbReference type="Proteomes" id="UP000222542"/>
    </source>
</evidence>
<dbReference type="GO" id="GO:0016020">
    <property type="term" value="C:membrane"/>
    <property type="evidence" value="ECO:0000318"/>
    <property type="project" value="GO_Central"/>
</dbReference>